<sequence>MVVRVLPRLRATLLRFTLVLLLCLTIITILNEPPSVIGKENIQQQHHLSYSLARRNLSIKKALPSPVKFNFSQYISRRNHYKKTKTLSYEIDPRYGVEMHLVPTGPNPLHH</sequence>
<evidence type="ECO:0000313" key="6">
    <source>
        <dbReference type="Proteomes" id="UP000245207"/>
    </source>
</evidence>
<evidence type="ECO:0000256" key="3">
    <source>
        <dbReference type="ARBA" id="ARBA00022782"/>
    </source>
</evidence>
<comment type="caution">
    <text evidence="5">The sequence shown here is derived from an EMBL/GenBank/DDBJ whole genome shotgun (WGS) entry which is preliminary data.</text>
</comment>
<dbReference type="InterPro" id="IPR039618">
    <property type="entry name" value="CLE9-13"/>
</dbReference>
<dbReference type="Proteomes" id="UP000245207">
    <property type="component" value="Unassembled WGS sequence"/>
</dbReference>
<proteinExistence type="inferred from homology"/>
<reference evidence="5 6" key="1">
    <citation type="journal article" date="2018" name="Mol. Plant">
        <title>The genome of Artemisia annua provides insight into the evolution of Asteraceae family and artemisinin biosynthesis.</title>
        <authorList>
            <person name="Shen Q."/>
            <person name="Zhang L."/>
            <person name="Liao Z."/>
            <person name="Wang S."/>
            <person name="Yan T."/>
            <person name="Shi P."/>
            <person name="Liu M."/>
            <person name="Fu X."/>
            <person name="Pan Q."/>
            <person name="Wang Y."/>
            <person name="Lv Z."/>
            <person name="Lu X."/>
            <person name="Zhang F."/>
            <person name="Jiang W."/>
            <person name="Ma Y."/>
            <person name="Chen M."/>
            <person name="Hao X."/>
            <person name="Li L."/>
            <person name="Tang Y."/>
            <person name="Lv G."/>
            <person name="Zhou Y."/>
            <person name="Sun X."/>
            <person name="Brodelius P.E."/>
            <person name="Rose J.K.C."/>
            <person name="Tang K."/>
        </authorList>
    </citation>
    <scope>NUCLEOTIDE SEQUENCE [LARGE SCALE GENOMIC DNA]</scope>
    <source>
        <strain evidence="6">cv. Huhao1</strain>
        <tissue evidence="5">Leaf</tissue>
    </source>
</reference>
<keyword evidence="6" id="KW-1185">Reference proteome</keyword>
<name>A0A2U1Q3F8_ARTAN</name>
<accession>A0A2U1Q3F8</accession>
<keyword evidence="2" id="KW-0217">Developmental protein</keyword>
<evidence type="ECO:0000256" key="1">
    <source>
        <dbReference type="ARBA" id="ARBA00005416"/>
    </source>
</evidence>
<gene>
    <name evidence="5" type="ORF">CTI12_AA079220</name>
</gene>
<comment type="similarity">
    <text evidence="1">Belongs to the CLV3/ESR signal peptide family.</text>
</comment>
<evidence type="ECO:0000256" key="2">
    <source>
        <dbReference type="ARBA" id="ARBA00022473"/>
    </source>
</evidence>
<keyword evidence="3" id="KW-0221">Differentiation</keyword>
<dbReference type="AlphaFoldDB" id="A0A2U1Q3F8"/>
<evidence type="ECO:0000256" key="4">
    <source>
        <dbReference type="ARBA" id="ARBA00023278"/>
    </source>
</evidence>
<dbReference type="PANTHER" id="PTHR34359">
    <property type="entry name" value="CLAVATA3/ESR (CLE)-RELATED PROTEIN 10"/>
    <property type="match status" value="1"/>
</dbReference>
<organism evidence="5 6">
    <name type="scientific">Artemisia annua</name>
    <name type="common">Sweet wormwood</name>
    <dbReference type="NCBI Taxonomy" id="35608"/>
    <lineage>
        <taxon>Eukaryota</taxon>
        <taxon>Viridiplantae</taxon>
        <taxon>Streptophyta</taxon>
        <taxon>Embryophyta</taxon>
        <taxon>Tracheophyta</taxon>
        <taxon>Spermatophyta</taxon>
        <taxon>Magnoliopsida</taxon>
        <taxon>eudicotyledons</taxon>
        <taxon>Gunneridae</taxon>
        <taxon>Pentapetalae</taxon>
        <taxon>asterids</taxon>
        <taxon>campanulids</taxon>
        <taxon>Asterales</taxon>
        <taxon>Asteraceae</taxon>
        <taxon>Asteroideae</taxon>
        <taxon>Anthemideae</taxon>
        <taxon>Artemisiinae</taxon>
        <taxon>Artemisia</taxon>
    </lineage>
</organism>
<protein>
    <submittedName>
        <fullName evidence="5">Uncharacterized protein</fullName>
    </submittedName>
</protein>
<dbReference type="OrthoDB" id="753861at2759"/>
<dbReference type="EMBL" id="PKPP01000460">
    <property type="protein sequence ID" value="PWA92493.1"/>
    <property type="molecule type" value="Genomic_DNA"/>
</dbReference>
<dbReference type="GO" id="GO:0030154">
    <property type="term" value="P:cell differentiation"/>
    <property type="evidence" value="ECO:0007669"/>
    <property type="project" value="UniProtKB-KW"/>
</dbReference>
<evidence type="ECO:0000313" key="5">
    <source>
        <dbReference type="EMBL" id="PWA92493.1"/>
    </source>
</evidence>
<keyword evidence="4" id="KW-0379">Hydroxylation</keyword>
<dbReference type="PANTHER" id="PTHR34359:SF24">
    <property type="entry name" value="INACTIVE PROTEIN FON2 SPARE1"/>
    <property type="match status" value="1"/>
</dbReference>